<gene>
    <name evidence="1" type="ORF">S7711_11059</name>
</gene>
<evidence type="ECO:0000313" key="1">
    <source>
        <dbReference type="EMBL" id="KEY65967.1"/>
    </source>
</evidence>
<keyword evidence="2" id="KW-1185">Reference proteome</keyword>
<organism evidence="1 2">
    <name type="scientific">Stachybotrys chartarum (strain CBS 109288 / IBT 7711)</name>
    <name type="common">Toxic black mold</name>
    <name type="synonym">Stilbospora chartarum</name>
    <dbReference type="NCBI Taxonomy" id="1280523"/>
    <lineage>
        <taxon>Eukaryota</taxon>
        <taxon>Fungi</taxon>
        <taxon>Dikarya</taxon>
        <taxon>Ascomycota</taxon>
        <taxon>Pezizomycotina</taxon>
        <taxon>Sordariomycetes</taxon>
        <taxon>Hypocreomycetidae</taxon>
        <taxon>Hypocreales</taxon>
        <taxon>Stachybotryaceae</taxon>
        <taxon>Stachybotrys</taxon>
    </lineage>
</organism>
<evidence type="ECO:0000313" key="2">
    <source>
        <dbReference type="Proteomes" id="UP000028045"/>
    </source>
</evidence>
<dbReference type="Proteomes" id="UP000028045">
    <property type="component" value="Unassembled WGS sequence"/>
</dbReference>
<sequence length="204" mass="22505">MANGSEFGARHGTRRPLFGVVCCSSSQALLWWDGSWRGIPSFSNGETVARSISACGRYKFQRNRTVPLGVSSPARRVPSPLNYTTYSISGFSMAEAHSSHFPQFLCRYKLTPTRPVSIPQHQFLVLVLVLVFLLPLLRRSSALHSSINYLVASQPASQPTTGIEKLIPSLLTAPALWIPGHPLWAMMFDSETPYHAALGSDRHP</sequence>
<protein>
    <submittedName>
        <fullName evidence="1">Uncharacterized protein</fullName>
    </submittedName>
</protein>
<dbReference type="HOGENOM" id="CLU_1094880_0_0_1"/>
<accession>A0A084AKY8</accession>
<proteinExistence type="predicted"/>
<reference evidence="1 2" key="1">
    <citation type="journal article" date="2014" name="BMC Genomics">
        <title>Comparative genome sequencing reveals chemotype-specific gene clusters in the toxigenic black mold Stachybotrys.</title>
        <authorList>
            <person name="Semeiks J."/>
            <person name="Borek D."/>
            <person name="Otwinowski Z."/>
            <person name="Grishin N.V."/>
        </authorList>
    </citation>
    <scope>NUCLEOTIDE SEQUENCE [LARGE SCALE GENOMIC DNA]</scope>
    <source>
        <strain evidence="2">CBS 109288 / IBT 7711</strain>
    </source>
</reference>
<name>A0A084AKY8_STACB</name>
<dbReference type="EMBL" id="KL648677">
    <property type="protein sequence ID" value="KEY65967.1"/>
    <property type="molecule type" value="Genomic_DNA"/>
</dbReference>
<dbReference type="AlphaFoldDB" id="A0A084AKY8"/>